<evidence type="ECO:0000313" key="4">
    <source>
        <dbReference type="Proteomes" id="UP000647491"/>
    </source>
</evidence>
<feature type="chain" id="PRO_5045641976" evidence="2">
    <location>
        <begin position="23"/>
        <end position="345"/>
    </location>
</feature>
<comment type="caution">
    <text evidence="3">The sequence shown here is derived from an EMBL/GenBank/DDBJ whole genome shotgun (WGS) entry which is preliminary data.</text>
</comment>
<gene>
    <name evidence="3" type="ORF">H8708_12060</name>
</gene>
<feature type="compositionally biased region" description="Basic and acidic residues" evidence="1">
    <location>
        <begin position="42"/>
        <end position="57"/>
    </location>
</feature>
<dbReference type="PROSITE" id="PS51257">
    <property type="entry name" value="PROKAR_LIPOPROTEIN"/>
    <property type="match status" value="1"/>
</dbReference>
<protein>
    <submittedName>
        <fullName evidence="3">Uncharacterized protein</fullName>
    </submittedName>
</protein>
<evidence type="ECO:0000256" key="2">
    <source>
        <dbReference type="SAM" id="SignalP"/>
    </source>
</evidence>
<feature type="signal peptide" evidence="2">
    <location>
        <begin position="1"/>
        <end position="22"/>
    </location>
</feature>
<accession>A0ABR7NWG5</accession>
<keyword evidence="4" id="KW-1185">Reference proteome</keyword>
<feature type="region of interest" description="Disordered" evidence="1">
    <location>
        <begin position="33"/>
        <end position="80"/>
    </location>
</feature>
<keyword evidence="2" id="KW-0732">Signal</keyword>
<dbReference type="EMBL" id="JACRTJ010000027">
    <property type="protein sequence ID" value="MBC8599951.1"/>
    <property type="molecule type" value="Genomic_DNA"/>
</dbReference>
<organism evidence="3 4">
    <name type="scientific">Enterocloster hominis</name>
    <name type="common">ex Liu et al. 2021</name>
    <dbReference type="NCBI Taxonomy" id="2763663"/>
    <lineage>
        <taxon>Bacteria</taxon>
        <taxon>Bacillati</taxon>
        <taxon>Bacillota</taxon>
        <taxon>Clostridia</taxon>
        <taxon>Lachnospirales</taxon>
        <taxon>Lachnospiraceae</taxon>
        <taxon>Enterocloster</taxon>
    </lineage>
</organism>
<evidence type="ECO:0000256" key="1">
    <source>
        <dbReference type="SAM" id="MobiDB-lite"/>
    </source>
</evidence>
<proteinExistence type="predicted"/>
<evidence type="ECO:0000313" key="3">
    <source>
        <dbReference type="EMBL" id="MBC8599951.1"/>
    </source>
</evidence>
<name>A0ABR7NWG5_9FIRM</name>
<dbReference type="Proteomes" id="UP000647491">
    <property type="component" value="Unassembled WGS sequence"/>
</dbReference>
<sequence length="345" mass="38071">MKKQRFFAAVCMTAAVLGGCSAKEADAAAATGTEQTAAGIENRSEASDAKDENKETDGSVTGAVMTDGSGIRTEKTDAGDPEGMTLYAELSFYLGDTEWRLQKFAQSDLVDHGELLLDDRCRFLIRAVSGDGAYVFFDEAVQLGEPEADVWTDPEDRLHVVIRDARTARYRITDHIYDKDTEVFNGRVLIGEDGINYWGTAAGNGGGLSLETEAKEEMETLCGYIQKIENGAVWIDQVEYVEESDTERIRELGLTEADMAGGFYIYNPEGESVPLALADDTVYTFIDWGRDFIPSDSSQDLTVSTTTLALFEAYLETYEDGKPGMPFFMETDGDRVYRIFEKPMA</sequence>
<dbReference type="RefSeq" id="WP_262427994.1">
    <property type="nucleotide sequence ID" value="NZ_JACRTJ010000027.1"/>
</dbReference>
<reference evidence="3 4" key="1">
    <citation type="submission" date="2020-08" db="EMBL/GenBank/DDBJ databases">
        <title>Genome public.</title>
        <authorList>
            <person name="Liu C."/>
            <person name="Sun Q."/>
        </authorList>
    </citation>
    <scope>NUCLEOTIDE SEQUENCE [LARGE SCALE GENOMIC DNA]</scope>
    <source>
        <strain evidence="3 4">BX10</strain>
    </source>
</reference>